<dbReference type="STRING" id="1745343.A0A2J6Q5M2"/>
<feature type="transmembrane region" description="Helical" evidence="11">
    <location>
        <begin position="1152"/>
        <end position="1174"/>
    </location>
</feature>
<feature type="transmembrane region" description="Helical" evidence="11">
    <location>
        <begin position="936"/>
        <end position="957"/>
    </location>
</feature>
<evidence type="ECO:0000256" key="6">
    <source>
        <dbReference type="ARBA" id="ARBA00022741"/>
    </source>
</evidence>
<keyword evidence="15" id="KW-1185">Reference proteome</keyword>
<dbReference type="InterPro" id="IPR017871">
    <property type="entry name" value="ABC_transporter-like_CS"/>
</dbReference>
<dbReference type="GO" id="GO:0140359">
    <property type="term" value="F:ABC-type transporter activity"/>
    <property type="evidence" value="ECO:0007669"/>
    <property type="project" value="InterPro"/>
</dbReference>
<feature type="transmembrane region" description="Helical" evidence="11">
    <location>
        <begin position="1110"/>
        <end position="1140"/>
    </location>
</feature>
<keyword evidence="9 11" id="KW-0472">Membrane</keyword>
<dbReference type="PROSITE" id="PS00211">
    <property type="entry name" value="ABC_TRANSPORTER_1"/>
    <property type="match status" value="2"/>
</dbReference>
<evidence type="ECO:0000259" key="13">
    <source>
        <dbReference type="PROSITE" id="PS50929"/>
    </source>
</evidence>
<feature type="transmembrane region" description="Helical" evidence="11">
    <location>
        <begin position="1017"/>
        <end position="1050"/>
    </location>
</feature>
<dbReference type="Pfam" id="PF00005">
    <property type="entry name" value="ABC_tran"/>
    <property type="match status" value="2"/>
</dbReference>
<dbReference type="EMBL" id="KZ613480">
    <property type="protein sequence ID" value="PMD21580.1"/>
    <property type="molecule type" value="Genomic_DNA"/>
</dbReference>
<evidence type="ECO:0000256" key="2">
    <source>
        <dbReference type="ARBA" id="ARBA00009726"/>
    </source>
</evidence>
<dbReference type="InterPro" id="IPR011527">
    <property type="entry name" value="ABC1_TM_dom"/>
</dbReference>
<evidence type="ECO:0000256" key="7">
    <source>
        <dbReference type="ARBA" id="ARBA00022840"/>
    </source>
</evidence>
<keyword evidence="8 11" id="KW-1133">Transmembrane helix</keyword>
<evidence type="ECO:0000259" key="12">
    <source>
        <dbReference type="PROSITE" id="PS50893"/>
    </source>
</evidence>
<keyword evidence="7 14" id="KW-0067">ATP-binding</keyword>
<feature type="domain" description="ABC transporter" evidence="12">
    <location>
        <begin position="1214"/>
        <end position="1445"/>
    </location>
</feature>
<dbReference type="InterPro" id="IPR003593">
    <property type="entry name" value="AAA+_ATPase"/>
</dbReference>
<dbReference type="InterPro" id="IPR044726">
    <property type="entry name" value="ABCC_6TM_D2"/>
</dbReference>
<feature type="transmembrane region" description="Helical" evidence="11">
    <location>
        <begin position="492"/>
        <end position="515"/>
    </location>
</feature>
<feature type="domain" description="ABC transporter" evidence="12">
    <location>
        <begin position="609"/>
        <end position="842"/>
    </location>
</feature>
<dbReference type="SUPFAM" id="SSF90123">
    <property type="entry name" value="ABC transporter transmembrane region"/>
    <property type="match status" value="2"/>
</dbReference>
<dbReference type="GO" id="GO:0005886">
    <property type="term" value="C:plasma membrane"/>
    <property type="evidence" value="ECO:0007669"/>
    <property type="project" value="UniProtKB-SubCell"/>
</dbReference>
<dbReference type="InterPro" id="IPR036640">
    <property type="entry name" value="ABC1_TM_sf"/>
</dbReference>
<dbReference type="FunFam" id="1.20.1560.10:FF:000066">
    <property type="entry name" value="ABC multidrug transporter (Eurofung)"/>
    <property type="match status" value="1"/>
</dbReference>
<dbReference type="CDD" id="cd03244">
    <property type="entry name" value="ABCC_MRP_domain2"/>
    <property type="match status" value="1"/>
</dbReference>
<dbReference type="FunFam" id="3.40.50.300:FF:001854">
    <property type="entry name" value="ABC multidrug transporter (Eurofung)"/>
    <property type="match status" value="1"/>
</dbReference>
<dbReference type="PANTHER" id="PTHR24223">
    <property type="entry name" value="ATP-BINDING CASSETTE SUB-FAMILY C"/>
    <property type="match status" value="1"/>
</dbReference>
<feature type="transmembrane region" description="Helical" evidence="11">
    <location>
        <begin position="68"/>
        <end position="92"/>
    </location>
</feature>
<feature type="domain" description="ABC transmembrane type-1" evidence="13">
    <location>
        <begin position="280"/>
        <end position="556"/>
    </location>
</feature>
<evidence type="ECO:0000256" key="11">
    <source>
        <dbReference type="SAM" id="Phobius"/>
    </source>
</evidence>
<feature type="transmembrane region" description="Helical" evidence="11">
    <location>
        <begin position="135"/>
        <end position="157"/>
    </location>
</feature>
<dbReference type="Proteomes" id="UP000235672">
    <property type="component" value="Unassembled WGS sequence"/>
</dbReference>
<evidence type="ECO:0000313" key="14">
    <source>
        <dbReference type="EMBL" id="PMD21580.1"/>
    </source>
</evidence>
<feature type="transmembrane region" description="Helical" evidence="11">
    <location>
        <begin position="37"/>
        <end position="56"/>
    </location>
</feature>
<dbReference type="CDD" id="cd18580">
    <property type="entry name" value="ABC_6TM_ABCC_D2"/>
    <property type="match status" value="1"/>
</dbReference>
<proteinExistence type="inferred from homology"/>
<feature type="domain" description="ABC transmembrane type-1" evidence="13">
    <location>
        <begin position="898"/>
        <end position="1177"/>
    </location>
</feature>
<dbReference type="PANTHER" id="PTHR24223:SF269">
    <property type="entry name" value="ABC MULTIDRUG TRANSPORTER (EUROFUNG)-RELATED"/>
    <property type="match status" value="1"/>
</dbReference>
<dbReference type="SMART" id="SM00382">
    <property type="entry name" value="AAA"/>
    <property type="match status" value="2"/>
</dbReference>
<dbReference type="Gene3D" id="1.20.1560.10">
    <property type="entry name" value="ABC transporter type 1, transmembrane domain"/>
    <property type="match status" value="2"/>
</dbReference>
<dbReference type="CDD" id="cd03250">
    <property type="entry name" value="ABCC_MRP_domain1"/>
    <property type="match status" value="1"/>
</dbReference>
<evidence type="ECO:0000256" key="10">
    <source>
        <dbReference type="ARBA" id="ARBA00023180"/>
    </source>
</evidence>
<dbReference type="InterPro" id="IPR027417">
    <property type="entry name" value="P-loop_NTPase"/>
</dbReference>
<comment type="similarity">
    <text evidence="2">Belongs to the ABC transporter superfamily. ABCC family. Conjugate transporter (TC 3.A.1.208) subfamily.</text>
</comment>
<keyword evidence="10" id="KW-0325">Glycoprotein</keyword>
<evidence type="ECO:0000256" key="5">
    <source>
        <dbReference type="ARBA" id="ARBA00022692"/>
    </source>
</evidence>
<dbReference type="InterPro" id="IPR003439">
    <property type="entry name" value="ABC_transporter-like_ATP-bd"/>
</dbReference>
<feature type="transmembrane region" description="Helical" evidence="11">
    <location>
        <begin position="895"/>
        <end position="916"/>
    </location>
</feature>
<evidence type="ECO:0000256" key="3">
    <source>
        <dbReference type="ARBA" id="ARBA00022448"/>
    </source>
</evidence>
<reference evidence="14 15" key="1">
    <citation type="submission" date="2016-05" db="EMBL/GenBank/DDBJ databases">
        <title>A degradative enzymes factory behind the ericoid mycorrhizal symbiosis.</title>
        <authorList>
            <consortium name="DOE Joint Genome Institute"/>
            <person name="Martino E."/>
            <person name="Morin E."/>
            <person name="Grelet G."/>
            <person name="Kuo A."/>
            <person name="Kohler A."/>
            <person name="Daghino S."/>
            <person name="Barry K."/>
            <person name="Choi C."/>
            <person name="Cichocki N."/>
            <person name="Clum A."/>
            <person name="Copeland A."/>
            <person name="Hainaut M."/>
            <person name="Haridas S."/>
            <person name="Labutti K."/>
            <person name="Lindquist E."/>
            <person name="Lipzen A."/>
            <person name="Khouja H.-R."/>
            <person name="Murat C."/>
            <person name="Ohm R."/>
            <person name="Olson A."/>
            <person name="Spatafora J."/>
            <person name="Veneault-Fourrey C."/>
            <person name="Henrissat B."/>
            <person name="Grigoriev I."/>
            <person name="Martin F."/>
            <person name="Perotto S."/>
        </authorList>
    </citation>
    <scope>NUCLEOTIDE SEQUENCE [LARGE SCALE GENOMIC DNA]</scope>
    <source>
        <strain evidence="14 15">UAMH 7357</strain>
    </source>
</reference>
<gene>
    <name evidence="14" type="ORF">NA56DRAFT_645415</name>
</gene>
<dbReference type="FunFam" id="1.20.1560.10:FF:000055">
    <property type="entry name" value="ABC multidrug transporter (Eurofung)"/>
    <property type="match status" value="1"/>
</dbReference>
<keyword evidence="3" id="KW-0813">Transport</keyword>
<protein>
    <submittedName>
        <fullName evidence="14">Putative ATP-binding cassette transporter</fullName>
    </submittedName>
</protein>
<sequence length="1458" mass="161163">MMNSSSFCSPDGDTFFGPQVEPCLRTFDFTLRFENTFLSIAPSALFLFIVPLRLFVLRNEQKRVIGGTTFQIVKLLAIALFGLLQLSLLVLWCLEPVYRSPAAIGAATLALIDAVAFCFLSFVEHGRNIRPSAILGAYLFLSLLFDIVHVRTLWLIRQDTNEARIFTTSVVLKVCILCLEVKEKRDYLTGADKLRGPEELSGILSQGVYYWLNQLIVQGYSKVLSLEDLYPLDEHLSARGLQDRFSRRWDHFGGTSKHRLLLETAKTFKWELLAPVFPRLVLIAFTMCQPLLLNRFINYLSGTKGSESANIGYGLVTAYGVVYLGLAISAAFYSHRNYRFVTIIRGSLVTAIYRKTTEISLTALDNSAAVTLMSTDVERIVNGLKMMHEFWADLVQVSISTYLLQRNLGVACVAPIAVSIVSAVGTFCLSSTAGEKQAEWMKHIQQRVGITSTMLSSMKGVKMAGLTQRLTEIIQDIRIAEVISGYKFRMMLVYNLIFAFTPLHLSPVITFAIFTLVNRSASGSLDAARMFTSLSLLSLLTQPLSQSFQRFPRFIAAIGCFQRIQSFLQTETKSDHRLMINAPADLGSSQELEVDGDTIELQPLSRADVGADSIIVSNGTFGWSSSDEPVLKDISFSIKACRLAMIIGPVACGKSTLLKALLGETPSSEGFVYVSTTEVAFCDQTPWLVNGSVQKNILGFSNFDGPFYSAVLHACGLEDDIATFPMGDQSLVGSKGITISGGQKQRLAIARAVYSRKSVVVLDDVFSGMDATTEHLVFNRLLGPEGLLRMNHTTVVIATHAVNLLPSADYIIALGSNGDIVEQGKFDELNKSNGYVRSFSVQQSKQRVQSTKPAGQFTLGPMPTSGLVPAMDDKKRQLGDLTVYMYYFRTLGKTVTSFLVLFAAAHGFFFSFPTVWLKWWSDANAGKSTQNLGLYLGVYSVFEVTAVIFLGLLVWHCFTTMIIKSGLKLHWVTLTTVTSAPMTLFSMIDTGVLVNRFSQDMELIDDELPSAVLNLAASLFICIGQAILIATATFYIALVYPFIAAAFYSIQKFYLRTSRQLRFMDLEAKSPLYTQFIESLSGLATIRAFGWEQDERDLNLQLLDTSQKPFYLLFMIQQWLTLVLDLVAMALALIITGLAVKLRDVVSPGFTGVALVQIIGFNITLQSLVTWWTMLETSIGAVSRVKAFSADTPSENLPAEVLVPPPNWPARGQIEIRNISASYKSIDNKALENFNLTIRPGEKLGICGRSGSGKSSLILALFRMLELNSGTILIDGLDFSTVPRDDIRSHLNAIPQDPYFVAGSVRLNLDPYSTSTDSLIISALRKVQLLNTITSNGGLDAQLDPDSLSHGQRQLFCLARAVLRKSKIVVLDEVTSSVDRKTDELMQRIIREEFKGCTIIAVAHRLETILDFDRIAVLNRGRLVECASPAKLLAADSAFKELYDVYSSSKEERIESSG</sequence>
<dbReference type="CDD" id="cd18579">
    <property type="entry name" value="ABC_6TM_ABCC_D1"/>
    <property type="match status" value="1"/>
</dbReference>
<feature type="transmembrane region" description="Helical" evidence="11">
    <location>
        <begin position="104"/>
        <end position="123"/>
    </location>
</feature>
<comment type="subcellular location">
    <subcellularLocation>
        <location evidence="1">Cell membrane</location>
        <topology evidence="1">Multi-pass membrane protein</topology>
    </subcellularLocation>
</comment>
<dbReference type="InterPro" id="IPR044746">
    <property type="entry name" value="ABCC_6TM_D1"/>
</dbReference>
<dbReference type="PROSITE" id="PS50893">
    <property type="entry name" value="ABC_TRANSPORTER_2"/>
    <property type="match status" value="2"/>
</dbReference>
<dbReference type="GO" id="GO:0016887">
    <property type="term" value="F:ATP hydrolysis activity"/>
    <property type="evidence" value="ECO:0007669"/>
    <property type="project" value="InterPro"/>
</dbReference>
<dbReference type="GO" id="GO:0005524">
    <property type="term" value="F:ATP binding"/>
    <property type="evidence" value="ECO:0007669"/>
    <property type="project" value="UniProtKB-KW"/>
</dbReference>
<keyword evidence="6" id="KW-0547">Nucleotide-binding</keyword>
<dbReference type="Gene3D" id="3.40.50.300">
    <property type="entry name" value="P-loop containing nucleotide triphosphate hydrolases"/>
    <property type="match status" value="2"/>
</dbReference>
<accession>A0A2J6Q5M2</accession>
<evidence type="ECO:0000256" key="4">
    <source>
        <dbReference type="ARBA" id="ARBA00022475"/>
    </source>
</evidence>
<name>A0A2J6Q5M2_9HELO</name>
<keyword evidence="4" id="KW-1003">Cell membrane</keyword>
<dbReference type="PROSITE" id="PS50929">
    <property type="entry name" value="ABC_TM1F"/>
    <property type="match status" value="2"/>
</dbReference>
<evidence type="ECO:0000256" key="8">
    <source>
        <dbReference type="ARBA" id="ARBA00022989"/>
    </source>
</evidence>
<dbReference type="OrthoDB" id="6500128at2759"/>
<feature type="transmembrane region" description="Helical" evidence="11">
    <location>
        <begin position="272"/>
        <end position="292"/>
    </location>
</feature>
<dbReference type="InterPro" id="IPR050173">
    <property type="entry name" value="ABC_transporter_C-like"/>
</dbReference>
<keyword evidence="5 11" id="KW-0812">Transmembrane</keyword>
<organism evidence="14 15">
    <name type="scientific">Hyaloscypha hepaticicola</name>
    <dbReference type="NCBI Taxonomy" id="2082293"/>
    <lineage>
        <taxon>Eukaryota</taxon>
        <taxon>Fungi</taxon>
        <taxon>Dikarya</taxon>
        <taxon>Ascomycota</taxon>
        <taxon>Pezizomycotina</taxon>
        <taxon>Leotiomycetes</taxon>
        <taxon>Helotiales</taxon>
        <taxon>Hyaloscyphaceae</taxon>
        <taxon>Hyaloscypha</taxon>
    </lineage>
</organism>
<evidence type="ECO:0000256" key="1">
    <source>
        <dbReference type="ARBA" id="ARBA00004651"/>
    </source>
</evidence>
<dbReference type="Pfam" id="PF00664">
    <property type="entry name" value="ABC_membrane"/>
    <property type="match status" value="2"/>
</dbReference>
<feature type="transmembrane region" description="Helical" evidence="11">
    <location>
        <begin position="312"/>
        <end position="333"/>
    </location>
</feature>
<evidence type="ECO:0000313" key="15">
    <source>
        <dbReference type="Proteomes" id="UP000235672"/>
    </source>
</evidence>
<evidence type="ECO:0000256" key="9">
    <source>
        <dbReference type="ARBA" id="ARBA00023136"/>
    </source>
</evidence>
<dbReference type="FunFam" id="3.40.50.300:FF:000838">
    <property type="entry name" value="ABC multidrug transporter (Eurofung)"/>
    <property type="match status" value="1"/>
</dbReference>
<dbReference type="SUPFAM" id="SSF52540">
    <property type="entry name" value="P-loop containing nucleoside triphosphate hydrolases"/>
    <property type="match status" value="2"/>
</dbReference>